<evidence type="ECO:0000313" key="7">
    <source>
        <dbReference type="Proteomes" id="UP000006514"/>
    </source>
</evidence>
<keyword evidence="5" id="KW-0408">Iron</keyword>
<sequence length="264" mass="29968">MTHHYSQYKSTLFRVANLDHWIVLVSGSLIEEFRKLPEDVASFLEAADDFMQSTYTHKRCLLEIPFHVRVVQHQLTKHLPELCDAVSDEIADAFRTELPACWTDVAVLPTLQAIIARVGTRVLVGPELARDPEYIKTAIGFTLDVVVRARIIKSFPNILNPFVGKLVSLIPSVMDKGLKMLEPVIEKQKLNRKILGEDKDQCNFLNWLLDEAPADDNSPRTISILLMNLNLAAIYSTAMVCTHILYNLVTWPEYIDPIRAEISE</sequence>
<name>J0LJY5_AURST</name>
<dbReference type="CDD" id="cd11041">
    <property type="entry name" value="CYP503A1-like"/>
    <property type="match status" value="1"/>
</dbReference>
<reference evidence="7" key="1">
    <citation type="journal article" date="2012" name="Science">
        <title>The Paleozoic origin of enzymatic lignin decomposition reconstructed from 31 fungal genomes.</title>
        <authorList>
            <person name="Floudas D."/>
            <person name="Binder M."/>
            <person name="Riley R."/>
            <person name="Barry K."/>
            <person name="Blanchette R.A."/>
            <person name="Henrissat B."/>
            <person name="Martinez A.T."/>
            <person name="Otillar R."/>
            <person name="Spatafora J.W."/>
            <person name="Yadav J.S."/>
            <person name="Aerts A."/>
            <person name="Benoit I."/>
            <person name="Boyd A."/>
            <person name="Carlson A."/>
            <person name="Copeland A."/>
            <person name="Coutinho P.M."/>
            <person name="de Vries R.P."/>
            <person name="Ferreira P."/>
            <person name="Findley K."/>
            <person name="Foster B."/>
            <person name="Gaskell J."/>
            <person name="Glotzer D."/>
            <person name="Gorecki P."/>
            <person name="Heitman J."/>
            <person name="Hesse C."/>
            <person name="Hori C."/>
            <person name="Igarashi K."/>
            <person name="Jurgens J.A."/>
            <person name="Kallen N."/>
            <person name="Kersten P."/>
            <person name="Kohler A."/>
            <person name="Kuees U."/>
            <person name="Kumar T.K.A."/>
            <person name="Kuo A."/>
            <person name="LaButti K."/>
            <person name="Larrondo L.F."/>
            <person name="Lindquist E."/>
            <person name="Ling A."/>
            <person name="Lombard V."/>
            <person name="Lucas S."/>
            <person name="Lundell T."/>
            <person name="Martin R."/>
            <person name="McLaughlin D.J."/>
            <person name="Morgenstern I."/>
            <person name="Morin E."/>
            <person name="Murat C."/>
            <person name="Nagy L.G."/>
            <person name="Nolan M."/>
            <person name="Ohm R.A."/>
            <person name="Patyshakuliyeva A."/>
            <person name="Rokas A."/>
            <person name="Ruiz-Duenas F.J."/>
            <person name="Sabat G."/>
            <person name="Salamov A."/>
            <person name="Samejima M."/>
            <person name="Schmutz J."/>
            <person name="Slot J.C."/>
            <person name="St John F."/>
            <person name="Stenlid J."/>
            <person name="Sun H."/>
            <person name="Sun S."/>
            <person name="Syed K."/>
            <person name="Tsang A."/>
            <person name="Wiebenga A."/>
            <person name="Young D."/>
            <person name="Pisabarro A."/>
            <person name="Eastwood D.C."/>
            <person name="Martin F."/>
            <person name="Cullen D."/>
            <person name="Grigoriev I.V."/>
            <person name="Hibbett D.S."/>
        </authorList>
    </citation>
    <scope>NUCLEOTIDE SEQUENCE [LARGE SCALE GENOMIC DNA]</scope>
    <source>
        <strain evidence="7">TFB10046</strain>
    </source>
</reference>
<evidence type="ECO:0000256" key="5">
    <source>
        <dbReference type="ARBA" id="ARBA00023004"/>
    </source>
</evidence>
<protein>
    <recommendedName>
        <fullName evidence="8">Cytochrome P450</fullName>
    </recommendedName>
</protein>
<feature type="non-terminal residue" evidence="6">
    <location>
        <position position="264"/>
    </location>
</feature>
<dbReference type="Gene3D" id="1.10.630.10">
    <property type="entry name" value="Cytochrome P450"/>
    <property type="match status" value="1"/>
</dbReference>
<dbReference type="Pfam" id="PF00067">
    <property type="entry name" value="p450"/>
    <property type="match status" value="1"/>
</dbReference>
<dbReference type="OMA" id="TAMVCTH"/>
<dbReference type="GO" id="GO:0016705">
    <property type="term" value="F:oxidoreductase activity, acting on paired donors, with incorporation or reduction of molecular oxygen"/>
    <property type="evidence" value="ECO:0007669"/>
    <property type="project" value="InterPro"/>
</dbReference>
<accession>J0LJY5</accession>
<evidence type="ECO:0000256" key="4">
    <source>
        <dbReference type="ARBA" id="ARBA00023002"/>
    </source>
</evidence>
<dbReference type="GO" id="GO:0005506">
    <property type="term" value="F:iron ion binding"/>
    <property type="evidence" value="ECO:0007669"/>
    <property type="project" value="InterPro"/>
</dbReference>
<keyword evidence="7" id="KW-1185">Reference proteome</keyword>
<comment type="similarity">
    <text evidence="2">Belongs to the cytochrome P450 family.</text>
</comment>
<dbReference type="GO" id="GO:0020037">
    <property type="term" value="F:heme binding"/>
    <property type="evidence" value="ECO:0007669"/>
    <property type="project" value="InterPro"/>
</dbReference>
<keyword evidence="3" id="KW-0479">Metal-binding</keyword>
<dbReference type="InParanoid" id="J0LJY5"/>
<dbReference type="InterPro" id="IPR001128">
    <property type="entry name" value="Cyt_P450"/>
</dbReference>
<keyword evidence="4" id="KW-0560">Oxidoreductase</keyword>
<dbReference type="InterPro" id="IPR036396">
    <property type="entry name" value="Cyt_P450_sf"/>
</dbReference>
<evidence type="ECO:0000256" key="3">
    <source>
        <dbReference type="ARBA" id="ARBA00022723"/>
    </source>
</evidence>
<dbReference type="KEGG" id="adl:AURDEDRAFT_169927"/>
<dbReference type="SUPFAM" id="SSF48264">
    <property type="entry name" value="Cytochrome P450"/>
    <property type="match status" value="1"/>
</dbReference>
<dbReference type="OrthoDB" id="3265591at2759"/>
<dbReference type="eggNOG" id="KOG0157">
    <property type="taxonomic scope" value="Eukaryota"/>
</dbReference>
<comment type="cofactor">
    <cofactor evidence="1">
        <name>heme</name>
        <dbReference type="ChEBI" id="CHEBI:30413"/>
    </cofactor>
</comment>
<proteinExistence type="inferred from homology"/>
<organism evidence="6 7">
    <name type="scientific">Auricularia subglabra (strain TFB-10046 / SS5)</name>
    <name type="common">White-rot fungus</name>
    <name type="synonym">Auricularia delicata (strain TFB10046)</name>
    <dbReference type="NCBI Taxonomy" id="717982"/>
    <lineage>
        <taxon>Eukaryota</taxon>
        <taxon>Fungi</taxon>
        <taxon>Dikarya</taxon>
        <taxon>Basidiomycota</taxon>
        <taxon>Agaricomycotina</taxon>
        <taxon>Agaricomycetes</taxon>
        <taxon>Auriculariales</taxon>
        <taxon>Auriculariaceae</taxon>
        <taxon>Auricularia</taxon>
    </lineage>
</organism>
<evidence type="ECO:0000256" key="2">
    <source>
        <dbReference type="ARBA" id="ARBA00010617"/>
    </source>
</evidence>
<evidence type="ECO:0000256" key="1">
    <source>
        <dbReference type="ARBA" id="ARBA00001971"/>
    </source>
</evidence>
<evidence type="ECO:0000313" key="6">
    <source>
        <dbReference type="EMBL" id="EJD40950.1"/>
    </source>
</evidence>
<dbReference type="GO" id="GO:0004497">
    <property type="term" value="F:monooxygenase activity"/>
    <property type="evidence" value="ECO:0007669"/>
    <property type="project" value="InterPro"/>
</dbReference>
<dbReference type="PANTHER" id="PTHR46206">
    <property type="entry name" value="CYTOCHROME P450"/>
    <property type="match status" value="1"/>
</dbReference>
<dbReference type="AlphaFoldDB" id="J0LJY5"/>
<gene>
    <name evidence="6" type="ORF">AURDEDRAFT_169927</name>
</gene>
<evidence type="ECO:0008006" key="8">
    <source>
        <dbReference type="Google" id="ProtNLM"/>
    </source>
</evidence>
<dbReference type="Proteomes" id="UP000006514">
    <property type="component" value="Unassembled WGS sequence"/>
</dbReference>
<dbReference type="EMBL" id="JH687797">
    <property type="protein sequence ID" value="EJD40950.1"/>
    <property type="molecule type" value="Genomic_DNA"/>
</dbReference>